<feature type="compositionally biased region" description="Acidic residues" evidence="1">
    <location>
        <begin position="406"/>
        <end position="435"/>
    </location>
</feature>
<dbReference type="RefSeq" id="XP_003878037.1">
    <property type="nucleotide sequence ID" value="XM_003877988.1"/>
</dbReference>
<reference evidence="2 3" key="1">
    <citation type="journal article" date="2011" name="Genome Res.">
        <title>Chromosome and gene copy number variation allow major structural change between species and strains of Leishmania.</title>
        <authorList>
            <person name="Rogers M.B."/>
            <person name="Hilley J.D."/>
            <person name="Dickens N.J."/>
            <person name="Wilkes J."/>
            <person name="Bates P.A."/>
            <person name="Depledge D.P."/>
            <person name="Harris D."/>
            <person name="Her Y."/>
            <person name="Herzyk P."/>
            <person name="Imamura H."/>
            <person name="Otto T.D."/>
            <person name="Sanders M."/>
            <person name="Seeger K."/>
            <person name="Dujardin J.C."/>
            <person name="Berriman M."/>
            <person name="Smith D.F."/>
            <person name="Hertz-Fowler C."/>
            <person name="Mottram J.C."/>
        </authorList>
    </citation>
    <scope>NUCLEOTIDE SEQUENCE [LARGE SCALE GENOMIC DNA]</scope>
    <source>
        <strain evidence="2 3">MHOM/GT/2001/U1103</strain>
    </source>
</reference>
<feature type="compositionally biased region" description="Acidic residues" evidence="1">
    <location>
        <begin position="514"/>
        <end position="531"/>
    </location>
</feature>
<evidence type="ECO:0000313" key="2">
    <source>
        <dbReference type="EMBL" id="CBZ29583.1"/>
    </source>
</evidence>
<feature type="region of interest" description="Disordered" evidence="1">
    <location>
        <begin position="399"/>
        <end position="734"/>
    </location>
</feature>
<organism evidence="2 3">
    <name type="scientific">Leishmania mexicana (strain MHOM/GT/2001/U1103)</name>
    <dbReference type="NCBI Taxonomy" id="929439"/>
    <lineage>
        <taxon>Eukaryota</taxon>
        <taxon>Discoba</taxon>
        <taxon>Euglenozoa</taxon>
        <taxon>Kinetoplastea</taxon>
        <taxon>Metakinetoplastina</taxon>
        <taxon>Trypanosomatida</taxon>
        <taxon>Trypanosomatidae</taxon>
        <taxon>Leishmaniinae</taxon>
        <taxon>Leishmania</taxon>
    </lineage>
</organism>
<evidence type="ECO:0000256" key="1">
    <source>
        <dbReference type="SAM" id="MobiDB-lite"/>
    </source>
</evidence>
<sequence length="734" mass="82109">MALIGQSFAERYAELVARVPTHTELLLDLQRREVGERKALEEKCQVTFQDVLHVAAVMIADKKALGRGALANRNRFEVALYKKQTAVWFQAAPPRKVEPSITRPLHGFPHAAFAALCQEERELRQWHYGVERRLREHIEEACGRAWFFLNMVNDAIRSESLSRQRLQHEEDESFIAAKQSFFRAVPADYYRNVVIARYGQTDSAIEQAKDLTFEEVEEKVRAGLMEEEEASWRSAYQYLYDMYDVQLFSLNHREVLGRYELEEEERNTLFPLILRCCREDFGILFYHVPALALHFNSSQPCLRALCVTQLEEAPKRTAATRSRFSWIPAFDLVGMASELGFDEHRGEIENSVEGETQEAEGSMDGGDDSYNAAPPPVDDMPHVATDSTMVFEAELGCSEVPGPETEHEESEVPEPEAEREESEVPEPGAEGEESEVPGPETEREESEVPEPEAEREESEVPEPEAEGEESEVAEPEAELEESEVPGPEAEDEELEVPEPEAELEESEVPGAEAEREESEVPEPGAEGEESEVPGPETEREESEVPEPEAEREESEVPEPEAELEESEVPGPEAEDEELEVPEPEAELEESEVPGAEAEREESEVPEPGAEGEESEVPGPETEREESEVPEPEAEREESEVPEPEAEGEESEVAEPEAELEESEVPGPEAEDEELEVPEPEAELEELEVPGAEAEGEELEVDTSPSGADPLVQRAHEESSSATEMEVTPEPNEAN</sequence>
<accession>E9B2W9</accession>
<dbReference type="EMBL" id="FR799584">
    <property type="protein sequence ID" value="CBZ29583.1"/>
    <property type="molecule type" value="Genomic_DNA"/>
</dbReference>
<evidence type="ECO:0000313" key="3">
    <source>
        <dbReference type="Proteomes" id="UP000007259"/>
    </source>
</evidence>
<name>E9B2W9_LEIMU</name>
<dbReference type="OMA" id="NTCEDVE"/>
<feature type="compositionally biased region" description="Acidic residues" evidence="1">
    <location>
        <begin position="442"/>
        <end position="507"/>
    </location>
</feature>
<dbReference type="GeneID" id="13453628"/>
<feature type="region of interest" description="Disordered" evidence="1">
    <location>
        <begin position="351"/>
        <end position="383"/>
    </location>
</feature>
<protein>
    <submittedName>
        <fullName evidence="2">Uncharacterized protein</fullName>
    </submittedName>
</protein>
<feature type="compositionally biased region" description="Acidic residues" evidence="1">
    <location>
        <begin position="622"/>
        <end position="700"/>
    </location>
</feature>
<keyword evidence="3" id="KW-1185">Reference proteome</keyword>
<proteinExistence type="predicted"/>
<feature type="compositionally biased region" description="Acidic residues" evidence="1">
    <location>
        <begin position="538"/>
        <end position="591"/>
    </location>
</feature>
<dbReference type="AlphaFoldDB" id="E9B2W9"/>
<dbReference type="Proteomes" id="UP000007259">
    <property type="component" value="Chromosome 31"/>
</dbReference>
<dbReference type="VEuPathDB" id="TriTrypDB:LmxM.31.1910"/>
<dbReference type="OrthoDB" id="263824at2759"/>
<gene>
    <name evidence="2" type="ORF">LMXM_31_1910</name>
</gene>
<dbReference type="PhylomeDB" id="E9B2W9"/>
<feature type="compositionally biased region" description="Acidic residues" evidence="1">
    <location>
        <begin position="598"/>
        <end position="615"/>
    </location>
</feature>
<dbReference type="KEGG" id="lmi:LMXM_31_1910"/>